<keyword evidence="1" id="KW-0732">Signal</keyword>
<dbReference type="InterPro" id="IPR013783">
    <property type="entry name" value="Ig-like_fold"/>
</dbReference>
<proteinExistence type="predicted"/>
<keyword evidence="4" id="KW-1185">Reference proteome</keyword>
<feature type="chain" id="PRO_5046704501" evidence="1">
    <location>
        <begin position="26"/>
        <end position="241"/>
    </location>
</feature>
<gene>
    <name evidence="3" type="ORF">PQU98_15315</name>
</gene>
<dbReference type="PANTHER" id="PTHR30251:SF4">
    <property type="entry name" value="SLR1668 PROTEIN"/>
    <property type="match status" value="1"/>
</dbReference>
<feature type="signal peptide" evidence="1">
    <location>
        <begin position="1"/>
        <end position="25"/>
    </location>
</feature>
<organism evidence="3 4">
    <name type="scientific">Asticcacaulis machinosus</name>
    <dbReference type="NCBI Taxonomy" id="2984211"/>
    <lineage>
        <taxon>Bacteria</taxon>
        <taxon>Pseudomonadati</taxon>
        <taxon>Pseudomonadota</taxon>
        <taxon>Alphaproteobacteria</taxon>
        <taxon>Caulobacterales</taxon>
        <taxon>Caulobacteraceae</taxon>
        <taxon>Asticcacaulis</taxon>
    </lineage>
</organism>
<dbReference type="InterPro" id="IPR008962">
    <property type="entry name" value="PapD-like_sf"/>
</dbReference>
<dbReference type="PANTHER" id="PTHR30251">
    <property type="entry name" value="PILUS ASSEMBLY CHAPERONE"/>
    <property type="match status" value="1"/>
</dbReference>
<evidence type="ECO:0000313" key="4">
    <source>
        <dbReference type="Proteomes" id="UP001218579"/>
    </source>
</evidence>
<dbReference type="InterPro" id="IPR016147">
    <property type="entry name" value="Pili_assmbl_chaperone_N"/>
</dbReference>
<accession>A0ABT5HMN7</accession>
<dbReference type="Proteomes" id="UP001218579">
    <property type="component" value="Unassembled WGS sequence"/>
</dbReference>
<dbReference type="Pfam" id="PF00345">
    <property type="entry name" value="PapD_N"/>
    <property type="match status" value="1"/>
</dbReference>
<dbReference type="Gene3D" id="2.60.40.10">
    <property type="entry name" value="Immunoglobulins"/>
    <property type="match status" value="1"/>
</dbReference>
<dbReference type="InterPro" id="IPR050643">
    <property type="entry name" value="Periplasmic_pilus_chap"/>
</dbReference>
<protein>
    <submittedName>
        <fullName evidence="3">Fimbria/pilus periplasmic chaperone</fullName>
    </submittedName>
</protein>
<evidence type="ECO:0000259" key="2">
    <source>
        <dbReference type="Pfam" id="PF00345"/>
    </source>
</evidence>
<sequence>MKTKSLISALALVSGLFFVEDMAVAGSLEIGPTRIQLMGQERTSTLTIRNTSDSPANIQVRTFDWSQAEGTDSLKPSAALLASPGLATLKPGESQVIRVVVPSTVSASKGEVSYRLVLDEIPDNNPTQDMGVRQVVRVLVPVFITASSAARPKIVWTATRTADTITLTATNTGTTRERLTNVRLTGDDGDIGQGAIEGYVLSGAERRWYIQVGAVPIKFLKLAGEGDFGSVEADVPVIPKS</sequence>
<name>A0ABT5HMN7_9CAUL</name>
<feature type="domain" description="Pili assembly chaperone N-terminal" evidence="2">
    <location>
        <begin position="28"/>
        <end position="144"/>
    </location>
</feature>
<dbReference type="RefSeq" id="WP_272745836.1">
    <property type="nucleotide sequence ID" value="NZ_JAQQKV010000004.1"/>
</dbReference>
<dbReference type="SUPFAM" id="SSF49354">
    <property type="entry name" value="PapD-like"/>
    <property type="match status" value="1"/>
</dbReference>
<dbReference type="EMBL" id="JAQQKV010000004">
    <property type="protein sequence ID" value="MDC7677511.1"/>
    <property type="molecule type" value="Genomic_DNA"/>
</dbReference>
<comment type="caution">
    <text evidence="3">The sequence shown here is derived from an EMBL/GenBank/DDBJ whole genome shotgun (WGS) entry which is preliminary data.</text>
</comment>
<evidence type="ECO:0000313" key="3">
    <source>
        <dbReference type="EMBL" id="MDC7677511.1"/>
    </source>
</evidence>
<evidence type="ECO:0000256" key="1">
    <source>
        <dbReference type="SAM" id="SignalP"/>
    </source>
</evidence>
<reference evidence="3 4" key="1">
    <citation type="submission" date="2023-01" db="EMBL/GenBank/DDBJ databases">
        <title>Novel species of the genus Asticcacaulis isolated from rivers.</title>
        <authorList>
            <person name="Lu H."/>
        </authorList>
    </citation>
    <scope>NUCLEOTIDE SEQUENCE [LARGE SCALE GENOMIC DNA]</scope>
    <source>
        <strain evidence="3 4">LKC15W</strain>
    </source>
</reference>